<feature type="compositionally biased region" description="Low complexity" evidence="1">
    <location>
        <begin position="759"/>
        <end position="786"/>
    </location>
</feature>
<feature type="region of interest" description="Disordered" evidence="1">
    <location>
        <begin position="341"/>
        <end position="371"/>
    </location>
</feature>
<evidence type="ECO:0000256" key="1">
    <source>
        <dbReference type="SAM" id="MobiDB-lite"/>
    </source>
</evidence>
<dbReference type="GO" id="GO:0005886">
    <property type="term" value="C:plasma membrane"/>
    <property type="evidence" value="ECO:0007669"/>
    <property type="project" value="InterPro"/>
</dbReference>
<feature type="compositionally biased region" description="Low complexity" evidence="1">
    <location>
        <begin position="657"/>
        <end position="676"/>
    </location>
</feature>
<feature type="region of interest" description="Disordered" evidence="1">
    <location>
        <begin position="655"/>
        <end position="711"/>
    </location>
</feature>
<feature type="transmembrane region" description="Helical" evidence="2">
    <location>
        <begin position="6"/>
        <end position="25"/>
    </location>
</feature>
<organism evidence="3 4">
    <name type="scientific">Lunasporangiospora selenospora</name>
    <dbReference type="NCBI Taxonomy" id="979761"/>
    <lineage>
        <taxon>Eukaryota</taxon>
        <taxon>Fungi</taxon>
        <taxon>Fungi incertae sedis</taxon>
        <taxon>Mucoromycota</taxon>
        <taxon>Mortierellomycotina</taxon>
        <taxon>Mortierellomycetes</taxon>
        <taxon>Mortierellales</taxon>
        <taxon>Mortierellaceae</taxon>
        <taxon>Lunasporangiospora</taxon>
    </lineage>
</organism>
<feature type="compositionally biased region" description="Polar residues" evidence="1">
    <location>
        <begin position="341"/>
        <end position="350"/>
    </location>
</feature>
<keyword evidence="4" id="KW-1185">Reference proteome</keyword>
<feature type="region of interest" description="Disordered" evidence="1">
    <location>
        <begin position="460"/>
        <end position="514"/>
    </location>
</feature>
<feature type="transmembrane region" description="Helical" evidence="2">
    <location>
        <begin position="123"/>
        <end position="147"/>
    </location>
</feature>
<dbReference type="AlphaFoldDB" id="A0A9P6FZJ0"/>
<dbReference type="Pfam" id="PF16944">
    <property type="entry name" value="KCH"/>
    <property type="match status" value="2"/>
</dbReference>
<comment type="caution">
    <text evidence="3">The sequence shown here is derived from an EMBL/GenBank/DDBJ whole genome shotgun (WGS) entry which is preliminary data.</text>
</comment>
<evidence type="ECO:0000313" key="4">
    <source>
        <dbReference type="Proteomes" id="UP000780801"/>
    </source>
</evidence>
<dbReference type="PANTHER" id="PTHR36424:SF1">
    <property type="entry name" value="LOW AFFINITY K(+) TRANSPORTER 1-RELATED"/>
    <property type="match status" value="1"/>
</dbReference>
<feature type="region of interest" description="Disordered" evidence="1">
    <location>
        <begin position="562"/>
        <end position="583"/>
    </location>
</feature>
<feature type="transmembrane region" description="Helical" evidence="2">
    <location>
        <begin position="37"/>
        <end position="55"/>
    </location>
</feature>
<feature type="compositionally biased region" description="Low complexity" evidence="1">
    <location>
        <begin position="799"/>
        <end position="810"/>
    </location>
</feature>
<feature type="region of interest" description="Disordered" evidence="1">
    <location>
        <begin position="207"/>
        <end position="287"/>
    </location>
</feature>
<dbReference type="PANTHER" id="PTHR36424">
    <property type="entry name" value="PHEROMONE-REGULATED MEMBRANE PROTEIN 6"/>
    <property type="match status" value="1"/>
</dbReference>
<sequence>MFLKAILVFCGDIWTCTILIISGSWTSEIRPAIDISIARWIFTACILLSFILIAFDFKKANKVIKSQDISKRGWKHLVVQAPRQVINILTLIAFMSTLGFDLDNLDAIKQIMPNLRNEDKFTFCVMVFTSLMFVFSAIATFLAHILWIPLVSKVKGNLKEYVCYKMDKRIDNIIKKTTRQRAERNMIRDRQADMLERQADMLEKQHNGLGRYGGLGGGSNGGIGRSSESSSRNAFLAKRSPKAGAPKRPKPTLPDIDVILANSATDVRQPPRARPASQRRRRQQPPIDPASLQQYQLGLLQQHGYNHQFHAQVAGYQSQNGAHYQQGNDYDHVAITGSQTIHRNGSQHSLPSDGRVPSRAHSVSSSSNSAPFQSHAEYEYVNPQVQYYQPPRRQASMASARSVLTDGSSPILYPRSIGGRSTSRSHISGASSLISARYYTQQQQFQLLLQQRQQRQMQHVYQNQQQEQRRLEEPTLARQSQDNLSSELEPVQTQQYDDSGPRGTFQRTNTGDPETWPAHYGFASETMLSVSPSSSQHFPEYQPDSAVLPNQSDPYYTHMAGTRSRATSITSHKTELSMDGGGGGPENYGGNMAMSSRNYFSTEGVIVEETDAELLERGDGHSIGRPEPVYRPDRIEMEHYDTLYREITQSHIRVMTSRQTSIRSRSSQSSLRSGSSPNISYARALRGQQQQQQQQLSYTHPAANESRSSIVSKHSQISLTFGPIGGSSSSPVAYDANGRPYSALHPPNPNFMGSHNRFRSVSNASSTTSSRPISPMHSSPTSSPRSSMDRARYPQYPGSSNYAHSSSSTSVHVLPSRVSLDCLRPRSGSPLNAGLIRSSTTIPVRPAHVPPPPMPLSVMPMPPPQVPRPSTEVPRASMDSVQSIPRQRPLLILPPTELSNAMAPVFTPALVPAAATESGLPSSDILRIEDVIEDIAATLPNGASMNIGDNQHPHLHVRQNHGRLSVPMPPPPMFPLPETPSSPMAIIEAELRSMMESSQAGGPVSMPRTPPATLTVMEVIASDPVGTPTLRSTRSEYFCVSPEDVNVKVEVVEEQEVVIVHPPNTISRVGVVPVPGVPPPETAFAELIQVSQGMTSVSEEIEGLGGDVVGQMLRTAEVVDTTPVEHKYLGQEDVSEDSTKDE</sequence>
<feature type="compositionally biased region" description="Gly residues" evidence="1">
    <location>
        <begin position="210"/>
        <end position="224"/>
    </location>
</feature>
<feature type="compositionally biased region" description="Basic residues" evidence="1">
    <location>
        <begin position="239"/>
        <end position="250"/>
    </location>
</feature>
<evidence type="ECO:0000256" key="2">
    <source>
        <dbReference type="SAM" id="Phobius"/>
    </source>
</evidence>
<dbReference type="InterPro" id="IPR031606">
    <property type="entry name" value="Kch1/2"/>
</dbReference>
<keyword evidence="2" id="KW-0472">Membrane</keyword>
<keyword evidence="2" id="KW-0812">Transmembrane</keyword>
<accession>A0A9P6FZJ0</accession>
<dbReference type="Proteomes" id="UP000780801">
    <property type="component" value="Unassembled WGS sequence"/>
</dbReference>
<feature type="compositionally biased region" description="Low complexity" evidence="1">
    <location>
        <begin position="355"/>
        <end position="371"/>
    </location>
</feature>
<protein>
    <submittedName>
        <fullName evidence="3">Uncharacterized protein</fullName>
    </submittedName>
</protein>
<keyword evidence="2" id="KW-1133">Transmembrane helix</keyword>
<name>A0A9P6FZJ0_9FUNG</name>
<proteinExistence type="predicted"/>
<dbReference type="EMBL" id="JAABOA010000447">
    <property type="protein sequence ID" value="KAF9584312.1"/>
    <property type="molecule type" value="Genomic_DNA"/>
</dbReference>
<reference evidence="3" key="1">
    <citation type="journal article" date="2020" name="Fungal Divers.">
        <title>Resolving the Mortierellaceae phylogeny through synthesis of multi-gene phylogenetics and phylogenomics.</title>
        <authorList>
            <person name="Vandepol N."/>
            <person name="Liber J."/>
            <person name="Desiro A."/>
            <person name="Na H."/>
            <person name="Kennedy M."/>
            <person name="Barry K."/>
            <person name="Grigoriev I.V."/>
            <person name="Miller A.N."/>
            <person name="O'Donnell K."/>
            <person name="Stajich J.E."/>
            <person name="Bonito G."/>
        </authorList>
    </citation>
    <scope>NUCLEOTIDE SEQUENCE</scope>
    <source>
        <strain evidence="3">KOD1015</strain>
    </source>
</reference>
<evidence type="ECO:0000313" key="3">
    <source>
        <dbReference type="EMBL" id="KAF9584312.1"/>
    </source>
</evidence>
<gene>
    <name evidence="3" type="ORF">BGW38_006907</name>
</gene>
<dbReference type="OrthoDB" id="2128042at2759"/>
<feature type="compositionally biased region" description="Polar residues" evidence="1">
    <location>
        <begin position="477"/>
        <end position="497"/>
    </location>
</feature>
<dbReference type="GO" id="GO:0015079">
    <property type="term" value="F:potassium ion transmembrane transporter activity"/>
    <property type="evidence" value="ECO:0007669"/>
    <property type="project" value="InterPro"/>
</dbReference>
<feature type="region of interest" description="Disordered" evidence="1">
    <location>
        <begin position="739"/>
        <end position="810"/>
    </location>
</feature>